<feature type="transmembrane region" description="Helical" evidence="1">
    <location>
        <begin position="39"/>
        <end position="60"/>
    </location>
</feature>
<dbReference type="RefSeq" id="WP_149071913.1">
    <property type="nucleotide sequence ID" value="NZ_VTHL01000017.1"/>
</dbReference>
<feature type="transmembrane region" description="Helical" evidence="1">
    <location>
        <begin position="137"/>
        <end position="154"/>
    </location>
</feature>
<protein>
    <submittedName>
        <fullName evidence="2">Uncharacterized protein</fullName>
    </submittedName>
</protein>
<gene>
    <name evidence="2" type="ORF">FY528_15345</name>
</gene>
<proteinExistence type="predicted"/>
<keyword evidence="1" id="KW-0812">Transmembrane</keyword>
<keyword evidence="1" id="KW-1133">Transmembrane helix</keyword>
<evidence type="ECO:0000313" key="3">
    <source>
        <dbReference type="Proteomes" id="UP000322791"/>
    </source>
</evidence>
<name>A0A5D6UV43_9BACT</name>
<sequence>MSFVWLHLDALTAGLTLLLALVCWRQWLVRYKPPIRRLALFALVLGPTWVAVRMGAHLLANLCQALERLMTHTFAYDFQFYSLMLMGVVFMGLSLRMLQQAQLLSQGRSRAARPFCHAAGTLVALSAPTFFLTPTGLLPTLACLIAGLGLLFLYKPVRQMA</sequence>
<dbReference type="Proteomes" id="UP000322791">
    <property type="component" value="Unassembled WGS sequence"/>
</dbReference>
<evidence type="ECO:0000313" key="2">
    <source>
        <dbReference type="EMBL" id="TYZ07436.1"/>
    </source>
</evidence>
<feature type="transmembrane region" description="Helical" evidence="1">
    <location>
        <begin position="80"/>
        <end position="99"/>
    </location>
</feature>
<keyword evidence="3" id="KW-1185">Reference proteome</keyword>
<feature type="transmembrane region" description="Helical" evidence="1">
    <location>
        <begin position="6"/>
        <end position="27"/>
    </location>
</feature>
<organism evidence="2 3">
    <name type="scientific">Hymenobacter lutimineralis</name>
    <dbReference type="NCBI Taxonomy" id="2606448"/>
    <lineage>
        <taxon>Bacteria</taxon>
        <taxon>Pseudomonadati</taxon>
        <taxon>Bacteroidota</taxon>
        <taxon>Cytophagia</taxon>
        <taxon>Cytophagales</taxon>
        <taxon>Hymenobacteraceae</taxon>
        <taxon>Hymenobacter</taxon>
    </lineage>
</organism>
<keyword evidence="1" id="KW-0472">Membrane</keyword>
<comment type="caution">
    <text evidence="2">The sequence shown here is derived from an EMBL/GenBank/DDBJ whole genome shotgun (WGS) entry which is preliminary data.</text>
</comment>
<dbReference type="AlphaFoldDB" id="A0A5D6UV43"/>
<reference evidence="2 3" key="1">
    <citation type="submission" date="2019-08" db="EMBL/GenBank/DDBJ databases">
        <authorList>
            <person name="Seo M.-J."/>
        </authorList>
    </citation>
    <scope>NUCLEOTIDE SEQUENCE [LARGE SCALE GENOMIC DNA]</scope>
    <source>
        <strain evidence="2 3">KIGAM108</strain>
    </source>
</reference>
<accession>A0A5D6UV43</accession>
<feature type="transmembrane region" description="Helical" evidence="1">
    <location>
        <begin position="111"/>
        <end position="131"/>
    </location>
</feature>
<evidence type="ECO:0000256" key="1">
    <source>
        <dbReference type="SAM" id="Phobius"/>
    </source>
</evidence>
<dbReference type="EMBL" id="VTHL01000017">
    <property type="protein sequence ID" value="TYZ07436.1"/>
    <property type="molecule type" value="Genomic_DNA"/>
</dbReference>